<dbReference type="AlphaFoldDB" id="A0A1H2ZA76"/>
<evidence type="ECO:0008006" key="3">
    <source>
        <dbReference type="Google" id="ProtNLM"/>
    </source>
</evidence>
<evidence type="ECO:0000313" key="2">
    <source>
        <dbReference type="Proteomes" id="UP000198816"/>
    </source>
</evidence>
<sequence>MLVASGQRRLARRRHWAVRGQGSDEQMLFRGLRKHLEPSDILFGDAFFPTYLLLRDLLRRGVDGLLQCGARRRSSDFELGERLGTRDNIIPWSMSKRPPWIILDPAVDRFVLHARS</sequence>
<gene>
    <name evidence="1" type="ORF">SAMN05421783_1156</name>
</gene>
<protein>
    <recommendedName>
        <fullName evidence="3">Transposase DDE domain-containing protein</fullName>
    </recommendedName>
</protein>
<name>A0A1H2ZA76_THIRO</name>
<keyword evidence="2" id="KW-1185">Reference proteome</keyword>
<dbReference type="EMBL" id="FNNZ01000015">
    <property type="protein sequence ID" value="SDX13898.1"/>
    <property type="molecule type" value="Genomic_DNA"/>
</dbReference>
<dbReference type="Proteomes" id="UP000198816">
    <property type="component" value="Unassembled WGS sequence"/>
</dbReference>
<evidence type="ECO:0000313" key="1">
    <source>
        <dbReference type="EMBL" id="SDX13898.1"/>
    </source>
</evidence>
<reference evidence="2" key="1">
    <citation type="submission" date="2016-10" db="EMBL/GenBank/DDBJ databases">
        <authorList>
            <person name="Varghese N."/>
            <person name="Submissions S."/>
        </authorList>
    </citation>
    <scope>NUCLEOTIDE SEQUENCE [LARGE SCALE GENOMIC DNA]</scope>
    <source>
        <strain evidence="2">DSM 217</strain>
    </source>
</reference>
<accession>A0A1H2ZA76</accession>
<proteinExistence type="predicted"/>
<organism evidence="1 2">
    <name type="scientific">Thiocapsa roseopersicina</name>
    <dbReference type="NCBI Taxonomy" id="1058"/>
    <lineage>
        <taxon>Bacteria</taxon>
        <taxon>Pseudomonadati</taxon>
        <taxon>Pseudomonadota</taxon>
        <taxon>Gammaproteobacteria</taxon>
        <taxon>Chromatiales</taxon>
        <taxon>Chromatiaceae</taxon>
        <taxon>Thiocapsa</taxon>
    </lineage>
</organism>